<reference evidence="10 11" key="1">
    <citation type="journal article" date="2019" name="Microorganisms">
        <title>Paenibacillus lutrae sp. nov., A Chitinolytic Species Isolated from A River Otter in Castril Natural Park, Granada, Spain.</title>
        <authorList>
            <person name="Rodriguez M."/>
            <person name="Reina J.C."/>
            <person name="Bejar V."/>
            <person name="Llamas I."/>
        </authorList>
    </citation>
    <scope>NUCLEOTIDE SEQUENCE [LARGE SCALE GENOMIC DNA]</scope>
    <source>
        <strain evidence="10 11">N10</strain>
    </source>
</reference>
<dbReference type="Pfam" id="PF00501">
    <property type="entry name" value="AMP-binding"/>
    <property type="match status" value="1"/>
</dbReference>
<evidence type="ECO:0000256" key="1">
    <source>
        <dbReference type="ARBA" id="ARBA00001957"/>
    </source>
</evidence>
<comment type="cofactor">
    <cofactor evidence="1">
        <name>pantetheine 4'-phosphate</name>
        <dbReference type="ChEBI" id="CHEBI:47942"/>
    </cofactor>
</comment>
<dbReference type="FunFam" id="3.30.559.10:FF:000012">
    <property type="entry name" value="Non-ribosomal peptide synthetase"/>
    <property type="match status" value="1"/>
</dbReference>
<keyword evidence="5" id="KW-0436">Ligase</keyword>
<dbReference type="OrthoDB" id="9765680at2"/>
<accession>A0A7X3JXS2</accession>
<dbReference type="PROSITE" id="PS00012">
    <property type="entry name" value="PHOSPHOPANTETHEINE"/>
    <property type="match status" value="1"/>
</dbReference>
<dbReference type="PROSITE" id="PS50075">
    <property type="entry name" value="CARRIER"/>
    <property type="match status" value="1"/>
</dbReference>
<dbReference type="Pfam" id="PF00668">
    <property type="entry name" value="Condensation"/>
    <property type="match status" value="2"/>
</dbReference>
<comment type="caution">
    <text evidence="10">The sequence shown here is derived from an EMBL/GenBank/DDBJ whole genome shotgun (WGS) entry which is preliminary data.</text>
</comment>
<keyword evidence="3" id="KW-0596">Phosphopantetheine</keyword>
<dbReference type="Proteomes" id="UP000490800">
    <property type="component" value="Unassembled WGS sequence"/>
</dbReference>
<dbReference type="InterPro" id="IPR001242">
    <property type="entry name" value="Condensation_dom"/>
</dbReference>
<dbReference type="RefSeq" id="WP_157332093.1">
    <property type="nucleotide sequence ID" value="NZ_RHLK01000001.1"/>
</dbReference>
<evidence type="ECO:0000256" key="3">
    <source>
        <dbReference type="ARBA" id="ARBA00022450"/>
    </source>
</evidence>
<comment type="similarity">
    <text evidence="2">Belongs to the ATP-dependent AMP-binding enzyme family.</text>
</comment>
<protein>
    <submittedName>
        <fullName evidence="10">Amino acid adenylation domain-containing protein</fullName>
    </submittedName>
</protein>
<dbReference type="FunFam" id="3.30.300.30:FF:000010">
    <property type="entry name" value="Enterobactin synthetase component F"/>
    <property type="match status" value="1"/>
</dbReference>
<dbReference type="NCBIfam" id="TIGR01720">
    <property type="entry name" value="NRPS-para261"/>
    <property type="match status" value="1"/>
</dbReference>
<organism evidence="10 11">
    <name type="scientific">Paenibacillus lutrae</name>
    <dbReference type="NCBI Taxonomy" id="2078573"/>
    <lineage>
        <taxon>Bacteria</taxon>
        <taxon>Bacillati</taxon>
        <taxon>Bacillota</taxon>
        <taxon>Bacilli</taxon>
        <taxon>Bacillales</taxon>
        <taxon>Paenibacillaceae</taxon>
        <taxon>Paenibacillus</taxon>
    </lineage>
</organism>
<dbReference type="CDD" id="cd19534">
    <property type="entry name" value="E_NRPS"/>
    <property type="match status" value="1"/>
</dbReference>
<dbReference type="InterPro" id="IPR010071">
    <property type="entry name" value="AA_adenyl_dom"/>
</dbReference>
<dbReference type="FunFam" id="1.10.1200.10:FF:000005">
    <property type="entry name" value="Nonribosomal peptide synthetase 1"/>
    <property type="match status" value="1"/>
</dbReference>
<dbReference type="Pfam" id="PF13193">
    <property type="entry name" value="AMP-binding_C"/>
    <property type="match status" value="1"/>
</dbReference>
<dbReference type="InterPro" id="IPR045851">
    <property type="entry name" value="AMP-bd_C_sf"/>
</dbReference>
<dbReference type="InterPro" id="IPR009081">
    <property type="entry name" value="PP-bd_ACP"/>
</dbReference>
<evidence type="ECO:0000256" key="4">
    <source>
        <dbReference type="ARBA" id="ARBA00022553"/>
    </source>
</evidence>
<dbReference type="Gene3D" id="3.30.559.10">
    <property type="entry name" value="Chloramphenicol acetyltransferase-like domain"/>
    <property type="match status" value="2"/>
</dbReference>
<dbReference type="Gene3D" id="3.30.300.30">
    <property type="match status" value="1"/>
</dbReference>
<dbReference type="PANTHER" id="PTHR45527">
    <property type="entry name" value="NONRIBOSOMAL PEPTIDE SYNTHETASE"/>
    <property type="match status" value="1"/>
</dbReference>
<keyword evidence="7" id="KW-0045">Antibiotic biosynthesis</keyword>
<dbReference type="InterPro" id="IPR000873">
    <property type="entry name" value="AMP-dep_synth/lig_dom"/>
</dbReference>
<keyword evidence="6" id="KW-0677">Repeat</keyword>
<feature type="domain" description="Carrier" evidence="9">
    <location>
        <begin position="976"/>
        <end position="1050"/>
    </location>
</feature>
<evidence type="ECO:0000313" key="11">
    <source>
        <dbReference type="Proteomes" id="UP000490800"/>
    </source>
</evidence>
<dbReference type="Gene3D" id="2.30.38.10">
    <property type="entry name" value="Luciferase, Domain 3"/>
    <property type="match status" value="1"/>
</dbReference>
<keyword evidence="4" id="KW-0597">Phosphoprotein</keyword>
<dbReference type="GO" id="GO:0005829">
    <property type="term" value="C:cytosol"/>
    <property type="evidence" value="ECO:0007669"/>
    <property type="project" value="TreeGrafter"/>
</dbReference>
<dbReference type="GO" id="GO:0044550">
    <property type="term" value="P:secondary metabolite biosynthetic process"/>
    <property type="evidence" value="ECO:0007669"/>
    <property type="project" value="UniProtKB-ARBA"/>
</dbReference>
<dbReference type="Pfam" id="PF00550">
    <property type="entry name" value="PP-binding"/>
    <property type="match status" value="1"/>
</dbReference>
<evidence type="ECO:0000256" key="5">
    <source>
        <dbReference type="ARBA" id="ARBA00022598"/>
    </source>
</evidence>
<dbReference type="NCBIfam" id="TIGR01733">
    <property type="entry name" value="AA-adenyl-dom"/>
    <property type="match status" value="1"/>
</dbReference>
<dbReference type="FunFam" id="2.30.38.10:FF:000001">
    <property type="entry name" value="Non-ribosomal peptide synthetase PvdI"/>
    <property type="match status" value="1"/>
</dbReference>
<evidence type="ECO:0000313" key="10">
    <source>
        <dbReference type="EMBL" id="MVO98164.1"/>
    </source>
</evidence>
<dbReference type="CDD" id="cd19543">
    <property type="entry name" value="DCL_NRPS"/>
    <property type="match status" value="1"/>
</dbReference>
<dbReference type="SMART" id="SM00823">
    <property type="entry name" value="PKS_PP"/>
    <property type="match status" value="1"/>
</dbReference>
<dbReference type="InterPro" id="IPR025110">
    <property type="entry name" value="AMP-bd_C"/>
</dbReference>
<dbReference type="SUPFAM" id="SSF52777">
    <property type="entry name" value="CoA-dependent acyltransferases"/>
    <property type="match status" value="4"/>
</dbReference>
<evidence type="ECO:0000259" key="9">
    <source>
        <dbReference type="PROSITE" id="PS50075"/>
    </source>
</evidence>
<dbReference type="FunFam" id="3.40.50.12780:FF:000012">
    <property type="entry name" value="Non-ribosomal peptide synthetase"/>
    <property type="match status" value="1"/>
</dbReference>
<dbReference type="Gene3D" id="1.10.1200.10">
    <property type="entry name" value="ACP-like"/>
    <property type="match status" value="1"/>
</dbReference>
<evidence type="ECO:0000256" key="7">
    <source>
        <dbReference type="ARBA" id="ARBA00023194"/>
    </source>
</evidence>
<name>A0A7X3JXS2_9BACL</name>
<dbReference type="GO" id="GO:0017000">
    <property type="term" value="P:antibiotic biosynthetic process"/>
    <property type="evidence" value="ECO:0007669"/>
    <property type="project" value="UniProtKB-KW"/>
</dbReference>
<dbReference type="CDD" id="cd05930">
    <property type="entry name" value="A_NRPS"/>
    <property type="match status" value="1"/>
</dbReference>
<evidence type="ECO:0000256" key="8">
    <source>
        <dbReference type="ARBA" id="ARBA00023268"/>
    </source>
</evidence>
<dbReference type="InterPro" id="IPR036736">
    <property type="entry name" value="ACP-like_sf"/>
</dbReference>
<dbReference type="GO" id="GO:0043041">
    <property type="term" value="P:amino acid activation for nonribosomal peptide biosynthetic process"/>
    <property type="evidence" value="ECO:0007669"/>
    <property type="project" value="TreeGrafter"/>
</dbReference>
<sequence>MDLSNIQNIYPLSSMQEGILFQMLYDRESAAYIEQTTFTLMGDVNEEAFRQSVQLLMDRHDVFRTIFIYQQVAEQSKPRQVVLKRREADVRFEDLRTLSGEEQIVRLEAFRSEDRARGFDLTKDTLLRVMVLRTGERQYNCVWSHHHILMDGWCIGIVMQEFFEAYRLLQAGQSVKLPRVHPYSEYIRWLTGRNRDEGAVYWDKYLEDCPGPAPLPWQRSHPESGYRQEQATLTLDEATTTRLNALSQTSRVTIATLLQTAWGFLLQRYSGQSEAVFGGIVSGRPSQLEGSGTMIGLFINTLPVRVRQQEGGFLAAAQEVQKAALSAEPHSYYPLYDIQARSQAKHNLIDHIFVFENYPLPKHMEGESGGDSLRIKQVSARSQTHYNLNVIIVPGAELLLTFDYNANVYDSGGILRMVEHLRRVLDAVLDNPAAQPADLDIVSEAERQQVVLDFNQTQRDYPKDATLHMLFEQQAEKTPEQAALIFGDTVITYSELDAQANRLARYLCVRGVKTGSILGLMVDRSPGMVAAILGIWKAGCAYLPLDPDHPEERNRFVLQDSGVKTLLVERRANALNDFSGMIIDLSEARLAADLIPPIQESEVTRHSAAAEQLAYAIYTSGSTGRPKGVTVEHRSVANTLLWRQEEYRFTPQDRSLQLFSFTFDGFITSLFTPLLLGSPSVLATADEAVDARAIVEMIRKHGVTRLFVVPTLYRAILEADLGEIETGEELPLRSVTLAGEPMPKTLVELSKQASPQAELINEYGPTENSVATTISRQLEKQNEITIGRPISNTRVYVLGPQQQLQPVGVRGELYIAGAGLARGYLNWPELTAERFVPDPFMPGERMYRTGDLARWLPDGQLVYAGRNDHQVKIRGYRIELGEVEAGLRRVPSVDDAIVVAREDAEGRSQLCAYVTSREVLFVSELRTSLAAMLPGYMIPSYFVQIPALPLTSSGKLDRRALPVPDGGVALGTAYIAPRTERERLLAAVWEQVLGVPRVGIHDSFFDLGGDSIKGLQVSSRLHRYGYGLELKALFQQPTLEALAEALTYHDPVAEQGPVEGDAPLMPIQAWFFEQDMAAPTHFNQSLMLYRQDGFSEAVVRETFRRLAVHHDALRLVFRQEDGRWSQRNRGLAEGDSFGMDVLDFSTSPDAADRIRAEERRIQAAMRLDEGPLVRLGLFRTAEGDHLLIAVHHLVIDGVSWRILLEDFQSLYTLSIKNISLPDEPSLPAKTTSYRDCARLLAKAAERPRSRSERQYWQRVQEAQVAPLPKDFAGAEGNGRWSDSETVSVTLSEAETELLLREANKAYHTETTELIVAALARAVRDWTGSGRMRLELEKHGRDALPEGADASRTVGWFTTLYPVLLEVEPMEDAPEETLATPVEDDEALLLGTDIKSVKDELRRVPNQGAGYGILRYLAQLSQRQAHVPDQPLRAQADIAFNYLGQFDREADNPVFSFSPLHGAFDTCLDNTRLHVLEINCIVVGGRFSLTVNYNRHHYREQTMSSFAEGIHNHLISILAHCVHKQEPEQTASDFTGKELTSSALDDIRSMIGSL</sequence>
<gene>
    <name evidence="10" type="ORF">EDM21_01170</name>
</gene>
<dbReference type="SUPFAM" id="SSF47336">
    <property type="entry name" value="ACP-like"/>
    <property type="match status" value="1"/>
</dbReference>
<dbReference type="InterPro" id="IPR006162">
    <property type="entry name" value="Ppantetheine_attach_site"/>
</dbReference>
<dbReference type="FunFam" id="3.40.50.980:FF:000001">
    <property type="entry name" value="Non-ribosomal peptide synthetase"/>
    <property type="match status" value="1"/>
</dbReference>
<evidence type="ECO:0000256" key="6">
    <source>
        <dbReference type="ARBA" id="ARBA00022737"/>
    </source>
</evidence>
<dbReference type="InterPro" id="IPR023213">
    <property type="entry name" value="CAT-like_dom_sf"/>
</dbReference>
<dbReference type="Gene3D" id="3.30.559.30">
    <property type="entry name" value="Nonribosomal peptide synthetase, condensation domain"/>
    <property type="match status" value="2"/>
</dbReference>
<dbReference type="InterPro" id="IPR020806">
    <property type="entry name" value="PKS_PP-bd"/>
</dbReference>
<proteinExistence type="inferred from homology"/>
<dbReference type="GO" id="GO:0016874">
    <property type="term" value="F:ligase activity"/>
    <property type="evidence" value="ECO:0007669"/>
    <property type="project" value="UniProtKB-KW"/>
</dbReference>
<evidence type="ECO:0000256" key="2">
    <source>
        <dbReference type="ARBA" id="ARBA00006432"/>
    </source>
</evidence>
<dbReference type="SUPFAM" id="SSF56801">
    <property type="entry name" value="Acetyl-CoA synthetase-like"/>
    <property type="match status" value="1"/>
</dbReference>
<dbReference type="EMBL" id="RHLK01000001">
    <property type="protein sequence ID" value="MVO98164.1"/>
    <property type="molecule type" value="Genomic_DNA"/>
</dbReference>
<keyword evidence="8" id="KW-0511">Multifunctional enzyme</keyword>
<keyword evidence="11" id="KW-1185">Reference proteome</keyword>
<dbReference type="InterPro" id="IPR010060">
    <property type="entry name" value="NRPS_synth"/>
</dbReference>
<dbReference type="Gene3D" id="3.40.50.980">
    <property type="match status" value="2"/>
</dbReference>
<dbReference type="GO" id="GO:0008610">
    <property type="term" value="P:lipid biosynthetic process"/>
    <property type="evidence" value="ECO:0007669"/>
    <property type="project" value="UniProtKB-ARBA"/>
</dbReference>
<dbReference type="GO" id="GO:0031177">
    <property type="term" value="F:phosphopantetheine binding"/>
    <property type="evidence" value="ECO:0007669"/>
    <property type="project" value="InterPro"/>
</dbReference>
<dbReference type="PANTHER" id="PTHR45527:SF1">
    <property type="entry name" value="FATTY ACID SYNTHASE"/>
    <property type="match status" value="1"/>
</dbReference>